<name>A0A9Q1G7Q4_SYNKA</name>
<protein>
    <submittedName>
        <fullName evidence="2">Uncharacterized protein</fullName>
    </submittedName>
</protein>
<dbReference type="Proteomes" id="UP001152622">
    <property type="component" value="Chromosome 2"/>
</dbReference>
<feature type="compositionally biased region" description="Basic residues" evidence="1">
    <location>
        <begin position="113"/>
        <end position="124"/>
    </location>
</feature>
<reference evidence="2" key="1">
    <citation type="journal article" date="2023" name="Science">
        <title>Genome structures resolve the early diversification of teleost fishes.</title>
        <authorList>
            <person name="Parey E."/>
            <person name="Louis A."/>
            <person name="Montfort J."/>
            <person name="Bouchez O."/>
            <person name="Roques C."/>
            <person name="Iampietro C."/>
            <person name="Lluch J."/>
            <person name="Castinel A."/>
            <person name="Donnadieu C."/>
            <person name="Desvignes T."/>
            <person name="Floi Bucao C."/>
            <person name="Jouanno E."/>
            <person name="Wen M."/>
            <person name="Mejri S."/>
            <person name="Dirks R."/>
            <person name="Jansen H."/>
            <person name="Henkel C."/>
            <person name="Chen W.J."/>
            <person name="Zahm M."/>
            <person name="Cabau C."/>
            <person name="Klopp C."/>
            <person name="Thompson A.W."/>
            <person name="Robinson-Rechavi M."/>
            <person name="Braasch I."/>
            <person name="Lecointre G."/>
            <person name="Bobe J."/>
            <person name="Postlethwait J.H."/>
            <person name="Berthelot C."/>
            <person name="Roest Crollius H."/>
            <person name="Guiguen Y."/>
        </authorList>
    </citation>
    <scope>NUCLEOTIDE SEQUENCE</scope>
    <source>
        <strain evidence="2">WJC10195</strain>
    </source>
</reference>
<evidence type="ECO:0000313" key="2">
    <source>
        <dbReference type="EMBL" id="KAJ8377032.1"/>
    </source>
</evidence>
<organism evidence="2 3">
    <name type="scientific">Synaphobranchus kaupii</name>
    <name type="common">Kaup's arrowtooth eel</name>
    <dbReference type="NCBI Taxonomy" id="118154"/>
    <lineage>
        <taxon>Eukaryota</taxon>
        <taxon>Metazoa</taxon>
        <taxon>Chordata</taxon>
        <taxon>Craniata</taxon>
        <taxon>Vertebrata</taxon>
        <taxon>Euteleostomi</taxon>
        <taxon>Actinopterygii</taxon>
        <taxon>Neopterygii</taxon>
        <taxon>Teleostei</taxon>
        <taxon>Anguilliformes</taxon>
        <taxon>Synaphobranchidae</taxon>
        <taxon>Synaphobranchus</taxon>
    </lineage>
</organism>
<evidence type="ECO:0000313" key="3">
    <source>
        <dbReference type="Proteomes" id="UP001152622"/>
    </source>
</evidence>
<dbReference type="AlphaFoldDB" id="A0A9Q1G7Q4"/>
<evidence type="ECO:0000256" key="1">
    <source>
        <dbReference type="SAM" id="MobiDB-lite"/>
    </source>
</evidence>
<comment type="caution">
    <text evidence="2">The sequence shown here is derived from an EMBL/GenBank/DDBJ whole genome shotgun (WGS) entry which is preliminary data.</text>
</comment>
<keyword evidence="3" id="KW-1185">Reference proteome</keyword>
<accession>A0A9Q1G7Q4</accession>
<gene>
    <name evidence="2" type="ORF">SKAU_G00076120</name>
</gene>
<feature type="region of interest" description="Disordered" evidence="1">
    <location>
        <begin position="104"/>
        <end position="138"/>
    </location>
</feature>
<proteinExistence type="predicted"/>
<dbReference type="OrthoDB" id="6077919at2759"/>
<sequence>MLSPELQVWVKEHDPRTALADVFVAARCKNQSWAYKPWKATKDSQKPVSAQYSSRPSTTGGHDLPVLLDLIHPRETCNVALTRAQVKQSGETVHTWSAPPFYEAEVEAEPGKPHKSRGRRRQGKFQHTVVPSPVASTP</sequence>
<dbReference type="EMBL" id="JAINUF010000002">
    <property type="protein sequence ID" value="KAJ8377032.1"/>
    <property type="molecule type" value="Genomic_DNA"/>
</dbReference>